<reference evidence="3 4" key="1">
    <citation type="submission" date="2019-08" db="EMBL/GenBank/DDBJ databases">
        <title>Bradyrhizobium hipponensis sp. nov., a rhizobium isolated from a Lupinus angustifolius root nodule in Tunisia.</title>
        <authorList>
            <person name="Off K."/>
            <person name="Rejili M."/>
            <person name="Mars M."/>
            <person name="Brachmann A."/>
            <person name="Marin M."/>
        </authorList>
    </citation>
    <scope>NUCLEOTIDE SEQUENCE [LARGE SCALE GENOMIC DNA]</scope>
    <source>
        <strain evidence="4">aSej3</strain>
    </source>
</reference>
<name>A0A5S4YWD4_9BRAD</name>
<feature type="signal peptide" evidence="1">
    <location>
        <begin position="1"/>
        <end position="32"/>
    </location>
</feature>
<organism evidence="3 4">
    <name type="scientific">Bradyrhizobium hipponense</name>
    <dbReference type="NCBI Taxonomy" id="2605638"/>
    <lineage>
        <taxon>Bacteria</taxon>
        <taxon>Pseudomonadati</taxon>
        <taxon>Pseudomonadota</taxon>
        <taxon>Alphaproteobacteria</taxon>
        <taxon>Hyphomicrobiales</taxon>
        <taxon>Nitrobacteraceae</taxon>
        <taxon>Bradyrhizobium</taxon>
    </lineage>
</organism>
<dbReference type="InterPro" id="IPR035923">
    <property type="entry name" value="TT1751-like_sf"/>
</dbReference>
<dbReference type="Proteomes" id="UP000324797">
    <property type="component" value="Unassembled WGS sequence"/>
</dbReference>
<gene>
    <name evidence="3" type="ORF">FXV83_02720</name>
</gene>
<dbReference type="PANTHER" id="PTHR38342">
    <property type="entry name" value="SLR5037 PROTEIN"/>
    <property type="match status" value="1"/>
</dbReference>
<sequence>MNRQIASRPANLATSLLLLFLLLSAATSVARADSDDGIVRVKSAVPLSEAISRIKADIAAKGIKFFLEVDQSKLAADAGIKLRPSTLLVFGNPPLGTQFITSNPNAGLDWPVRLLLTQDGNGDVWAVWTDFDWIAKRHNIRNREAQFKMATMVVKSITATITAK</sequence>
<accession>A0A5S4YWD4</accession>
<dbReference type="AlphaFoldDB" id="A0A5S4YWD4"/>
<comment type="caution">
    <text evidence="3">The sequence shown here is derived from an EMBL/GenBank/DDBJ whole genome shotgun (WGS) entry which is preliminary data.</text>
</comment>
<dbReference type="SUPFAM" id="SSF103247">
    <property type="entry name" value="TT1751-like"/>
    <property type="match status" value="1"/>
</dbReference>
<dbReference type="PANTHER" id="PTHR38342:SF2">
    <property type="entry name" value="INNER MEMBRANE OR EXPORTED"/>
    <property type="match status" value="1"/>
</dbReference>
<evidence type="ECO:0000313" key="3">
    <source>
        <dbReference type="EMBL" id="TYO68184.1"/>
    </source>
</evidence>
<evidence type="ECO:0000259" key="2">
    <source>
        <dbReference type="Pfam" id="PF03625"/>
    </source>
</evidence>
<evidence type="ECO:0000256" key="1">
    <source>
        <dbReference type="SAM" id="SignalP"/>
    </source>
</evidence>
<dbReference type="RefSeq" id="WP_148737513.1">
    <property type="nucleotide sequence ID" value="NZ_VSTH01000013.1"/>
</dbReference>
<dbReference type="CDD" id="cd14797">
    <property type="entry name" value="DUF302"/>
    <property type="match status" value="1"/>
</dbReference>
<dbReference type="Pfam" id="PF03625">
    <property type="entry name" value="DUF302"/>
    <property type="match status" value="1"/>
</dbReference>
<feature type="domain" description="DUF302" evidence="2">
    <location>
        <begin position="70"/>
        <end position="130"/>
    </location>
</feature>
<keyword evidence="1" id="KW-0732">Signal</keyword>
<keyword evidence="4" id="KW-1185">Reference proteome</keyword>
<dbReference type="Gene3D" id="3.30.310.70">
    <property type="entry name" value="TT1751-like domain"/>
    <property type="match status" value="1"/>
</dbReference>
<proteinExistence type="predicted"/>
<evidence type="ECO:0000313" key="4">
    <source>
        <dbReference type="Proteomes" id="UP000324797"/>
    </source>
</evidence>
<protein>
    <submittedName>
        <fullName evidence="3">DUF302 domain-containing protein</fullName>
    </submittedName>
</protein>
<dbReference type="EMBL" id="VSTH01000013">
    <property type="protein sequence ID" value="TYO68184.1"/>
    <property type="molecule type" value="Genomic_DNA"/>
</dbReference>
<dbReference type="InterPro" id="IPR005180">
    <property type="entry name" value="DUF302"/>
</dbReference>
<feature type="chain" id="PRO_5024409305" evidence="1">
    <location>
        <begin position="33"/>
        <end position="164"/>
    </location>
</feature>